<name>A0A0U3JGA9_9BACT</name>
<dbReference type="AlphaFoldDB" id="A0A0U3JGA9"/>
<dbReference type="EMBL" id="KT944260">
    <property type="protein sequence ID" value="ALV86378.1"/>
    <property type="molecule type" value="Genomic_DNA"/>
</dbReference>
<reference evidence="2" key="1">
    <citation type="submission" date="2015-10" db="EMBL/GenBank/DDBJ databases">
        <title>Biosynthesis of SCL-MCL polyhydroxyalkanoates by metagenomic clones in Pseudomonas putida.</title>
        <authorList>
            <person name="Cheng J."/>
            <person name="Charles T.C."/>
        </authorList>
    </citation>
    <scope>NUCLEOTIDE SEQUENCE</scope>
</reference>
<dbReference type="PRINTS" id="PR00111">
    <property type="entry name" value="ABHYDROLASE"/>
</dbReference>
<dbReference type="Gene3D" id="1.10.10.10">
    <property type="entry name" value="Winged helix-like DNA-binding domain superfamily/Winged helix DNA-binding domain"/>
    <property type="match status" value="1"/>
</dbReference>
<feature type="domain" description="HTH luxR-type" evidence="1">
    <location>
        <begin position="298"/>
        <end position="363"/>
    </location>
</feature>
<organism evidence="2">
    <name type="scientific">uncultured bacterium 8</name>
    <dbReference type="NCBI Taxonomy" id="1136413"/>
    <lineage>
        <taxon>Bacteria</taxon>
        <taxon>environmental samples</taxon>
    </lineage>
</organism>
<dbReference type="Gene3D" id="3.40.50.1820">
    <property type="entry name" value="alpha/beta hydrolase"/>
    <property type="match status" value="1"/>
</dbReference>
<dbReference type="InterPro" id="IPR050471">
    <property type="entry name" value="AB_hydrolase"/>
</dbReference>
<dbReference type="SUPFAM" id="SSF46894">
    <property type="entry name" value="C-terminal effector domain of the bipartite response regulators"/>
    <property type="match status" value="1"/>
</dbReference>
<dbReference type="PROSITE" id="PS50043">
    <property type="entry name" value="HTH_LUXR_2"/>
    <property type="match status" value="1"/>
</dbReference>
<accession>A0A0U3JGA9</accession>
<dbReference type="PANTHER" id="PTHR43433">
    <property type="entry name" value="HYDROLASE, ALPHA/BETA FOLD FAMILY PROTEIN"/>
    <property type="match status" value="1"/>
</dbReference>
<evidence type="ECO:0000259" key="1">
    <source>
        <dbReference type="PROSITE" id="PS50043"/>
    </source>
</evidence>
<dbReference type="GO" id="GO:0003677">
    <property type="term" value="F:DNA binding"/>
    <property type="evidence" value="ECO:0007669"/>
    <property type="project" value="InterPro"/>
</dbReference>
<dbReference type="CDD" id="cd06170">
    <property type="entry name" value="LuxR_C_like"/>
    <property type="match status" value="1"/>
</dbReference>
<dbReference type="InterPro" id="IPR000073">
    <property type="entry name" value="AB_hydrolase_1"/>
</dbReference>
<dbReference type="InterPro" id="IPR000792">
    <property type="entry name" value="Tscrpt_reg_LuxR_C"/>
</dbReference>
<dbReference type="PRINTS" id="PR00038">
    <property type="entry name" value="HTHLUXR"/>
</dbReference>
<protein>
    <submittedName>
        <fullName evidence="2">Transcriptional regulator LuxR family</fullName>
    </submittedName>
</protein>
<evidence type="ECO:0000313" key="2">
    <source>
        <dbReference type="EMBL" id="ALV86378.1"/>
    </source>
</evidence>
<dbReference type="InterPro" id="IPR016032">
    <property type="entry name" value="Sig_transdc_resp-reg_C-effctor"/>
</dbReference>
<sequence length="372" mass="41133">MTDPIPSQQIRFCTSRDGTRLAYAVCGSGPPIVRALHWGTHLELDWHTPVWRAWLNALSRGNTLIRYDSRGCGLSDREVADLSHDRHLEDLEAVVQACGLERFALLGMTGGGPSAVTHAVRHPERVTHLVLYGSFLRGRIVRSTTPEQMEETETRLRLIELGWGRDDTAYRQVYTTQFIPEATPEQFKTFNELLRRSASPANAHALLRELHKQDITALAPQVRCPTLVLHPRDDANVPFEEGRALAAAIPGARLVSLASRNHLLLEQESAWATLLAELDAFLPHAATPAAPGIDAHDGRPHLDGITAREHQVLELVAQGLDNQRIADRLHLSEKTVRNNVSTLLSKLGVHTRSAAIVAAREAGFGLRTSRDN</sequence>
<dbReference type="InterPro" id="IPR036388">
    <property type="entry name" value="WH-like_DNA-bd_sf"/>
</dbReference>
<dbReference type="PANTHER" id="PTHR43433:SF5">
    <property type="entry name" value="AB HYDROLASE-1 DOMAIN-CONTAINING PROTEIN"/>
    <property type="match status" value="1"/>
</dbReference>
<dbReference type="SMART" id="SM00421">
    <property type="entry name" value="HTH_LUXR"/>
    <property type="match status" value="1"/>
</dbReference>
<dbReference type="InterPro" id="IPR029058">
    <property type="entry name" value="AB_hydrolase_fold"/>
</dbReference>
<dbReference type="GO" id="GO:0006355">
    <property type="term" value="P:regulation of DNA-templated transcription"/>
    <property type="evidence" value="ECO:0007669"/>
    <property type="project" value="InterPro"/>
</dbReference>
<dbReference type="SUPFAM" id="SSF53474">
    <property type="entry name" value="alpha/beta-Hydrolases"/>
    <property type="match status" value="1"/>
</dbReference>
<dbReference type="Pfam" id="PF00196">
    <property type="entry name" value="GerE"/>
    <property type="match status" value="1"/>
</dbReference>
<dbReference type="Pfam" id="PF00561">
    <property type="entry name" value="Abhydrolase_1"/>
    <property type="match status" value="1"/>
</dbReference>
<proteinExistence type="predicted"/>